<dbReference type="InterPro" id="IPR009080">
    <property type="entry name" value="tRNAsynth_Ia_anticodon-bd"/>
</dbReference>
<protein>
    <recommendedName>
        <fullName evidence="3">isoleucine--tRNA ligase</fullName>
        <ecNumber evidence="3">6.1.1.5</ecNumber>
    </recommendedName>
    <alternativeName>
        <fullName evidence="10">Isoleucyl-tRNA synthetase</fullName>
    </alternativeName>
</protein>
<dbReference type="GO" id="GO:0009791">
    <property type="term" value="P:post-embryonic development"/>
    <property type="evidence" value="ECO:0007669"/>
    <property type="project" value="UniProtKB-ARBA"/>
</dbReference>
<feature type="domain" description="Methionyl/Valyl/Leucyl/Isoleucyl-tRNA synthetase anticodon-binding" evidence="14">
    <location>
        <begin position="740"/>
        <end position="909"/>
    </location>
</feature>
<keyword evidence="8 12" id="KW-0648">Protein biosynthesis</keyword>
<keyword evidence="16" id="KW-1185">Reference proteome</keyword>
<dbReference type="InterPro" id="IPR001412">
    <property type="entry name" value="aa-tRNA-synth_I_CS"/>
</dbReference>
<dbReference type="CDD" id="cd07961">
    <property type="entry name" value="Anticodon_Ia_Ile_ABEc"/>
    <property type="match status" value="1"/>
</dbReference>
<dbReference type="FunFam" id="3.40.50.620:FF:000023">
    <property type="entry name" value="Isoleucyl-tRNA synthetase,cytoplasmic"/>
    <property type="match status" value="1"/>
</dbReference>
<evidence type="ECO:0000313" key="15">
    <source>
        <dbReference type="EMBL" id="SZX66765.1"/>
    </source>
</evidence>
<keyword evidence="6 12" id="KW-0547">Nucleotide-binding</keyword>
<dbReference type="Pfam" id="PF08264">
    <property type="entry name" value="Anticodon_1"/>
    <property type="match status" value="1"/>
</dbReference>
<dbReference type="GO" id="GO:0005524">
    <property type="term" value="F:ATP binding"/>
    <property type="evidence" value="ECO:0007669"/>
    <property type="project" value="UniProtKB-KW"/>
</dbReference>
<evidence type="ECO:0000256" key="10">
    <source>
        <dbReference type="ARBA" id="ARBA00032665"/>
    </source>
</evidence>
<evidence type="ECO:0000256" key="4">
    <source>
        <dbReference type="ARBA" id="ARBA00022490"/>
    </source>
</evidence>
<evidence type="ECO:0000259" key="13">
    <source>
        <dbReference type="Pfam" id="PF00133"/>
    </source>
</evidence>
<dbReference type="FunFam" id="3.40.50.620:FF:000050">
    <property type="entry name" value="Isoleucyl-tRNA synthetase,cytoplasmic"/>
    <property type="match status" value="1"/>
</dbReference>
<evidence type="ECO:0000256" key="7">
    <source>
        <dbReference type="ARBA" id="ARBA00022840"/>
    </source>
</evidence>
<evidence type="ECO:0000259" key="14">
    <source>
        <dbReference type="Pfam" id="PF08264"/>
    </source>
</evidence>
<dbReference type="GO" id="GO:0005737">
    <property type="term" value="C:cytoplasm"/>
    <property type="evidence" value="ECO:0007669"/>
    <property type="project" value="UniProtKB-SubCell"/>
</dbReference>
<evidence type="ECO:0000256" key="6">
    <source>
        <dbReference type="ARBA" id="ARBA00022741"/>
    </source>
</evidence>
<dbReference type="AlphaFoldDB" id="A0A383VML9"/>
<dbReference type="SUPFAM" id="SSF52374">
    <property type="entry name" value="Nucleotidylyl transferase"/>
    <property type="match status" value="1"/>
</dbReference>
<dbReference type="NCBIfam" id="TIGR00392">
    <property type="entry name" value="ileS"/>
    <property type="match status" value="1"/>
</dbReference>
<dbReference type="Pfam" id="PF19302">
    <property type="entry name" value="DUF5915"/>
    <property type="match status" value="1"/>
</dbReference>
<name>A0A383VML9_TETOB</name>
<evidence type="ECO:0000256" key="5">
    <source>
        <dbReference type="ARBA" id="ARBA00022598"/>
    </source>
</evidence>
<dbReference type="InterPro" id="IPR013155">
    <property type="entry name" value="M/V/L/I-tRNA-synth_anticd-bd"/>
</dbReference>
<dbReference type="EMBL" id="FNXT01000736">
    <property type="protein sequence ID" value="SZX66765.1"/>
    <property type="molecule type" value="Genomic_DNA"/>
</dbReference>
<dbReference type="GO" id="GO:0048608">
    <property type="term" value="P:reproductive structure development"/>
    <property type="evidence" value="ECO:0007669"/>
    <property type="project" value="UniProtKB-ARBA"/>
</dbReference>
<gene>
    <name evidence="15" type="ORF">BQ4739_LOCUS7180</name>
</gene>
<dbReference type="InterPro" id="IPR002300">
    <property type="entry name" value="aa-tRNA-synth_Ia"/>
</dbReference>
<dbReference type="GO" id="GO:0002161">
    <property type="term" value="F:aminoacyl-tRNA deacylase activity"/>
    <property type="evidence" value="ECO:0007669"/>
    <property type="project" value="InterPro"/>
</dbReference>
<reference evidence="15 16" key="1">
    <citation type="submission" date="2016-10" db="EMBL/GenBank/DDBJ databases">
        <authorList>
            <person name="Cai Z."/>
        </authorList>
    </citation>
    <scope>NUCLEOTIDE SEQUENCE [LARGE SCALE GENOMIC DNA]</scope>
</reference>
<dbReference type="InterPro" id="IPR014729">
    <property type="entry name" value="Rossmann-like_a/b/a_fold"/>
</dbReference>
<keyword evidence="4" id="KW-0963">Cytoplasm</keyword>
<dbReference type="HAMAP" id="MF_02003">
    <property type="entry name" value="Ile_tRNA_synth_type2"/>
    <property type="match status" value="1"/>
</dbReference>
<comment type="similarity">
    <text evidence="2 12">Belongs to the class-I aminoacyl-tRNA synthetase family.</text>
</comment>
<evidence type="ECO:0000256" key="12">
    <source>
        <dbReference type="RuleBase" id="RU363035"/>
    </source>
</evidence>
<dbReference type="InterPro" id="IPR023586">
    <property type="entry name" value="Ile-tRNA-ligase_type2"/>
</dbReference>
<organism evidence="15 16">
    <name type="scientific">Tetradesmus obliquus</name>
    <name type="common">Green alga</name>
    <name type="synonym">Acutodesmus obliquus</name>
    <dbReference type="NCBI Taxonomy" id="3088"/>
    <lineage>
        <taxon>Eukaryota</taxon>
        <taxon>Viridiplantae</taxon>
        <taxon>Chlorophyta</taxon>
        <taxon>core chlorophytes</taxon>
        <taxon>Chlorophyceae</taxon>
        <taxon>CS clade</taxon>
        <taxon>Sphaeropleales</taxon>
        <taxon>Scenedesmaceae</taxon>
        <taxon>Tetradesmus</taxon>
    </lineage>
</organism>
<dbReference type="SUPFAM" id="SSF50677">
    <property type="entry name" value="ValRS/IleRS/LeuRS editing domain"/>
    <property type="match status" value="1"/>
</dbReference>
<dbReference type="GO" id="GO:0004822">
    <property type="term" value="F:isoleucine-tRNA ligase activity"/>
    <property type="evidence" value="ECO:0007669"/>
    <property type="project" value="UniProtKB-EC"/>
</dbReference>
<evidence type="ECO:0000256" key="2">
    <source>
        <dbReference type="ARBA" id="ARBA00005594"/>
    </source>
</evidence>
<dbReference type="Gene3D" id="3.40.50.620">
    <property type="entry name" value="HUPs"/>
    <property type="match status" value="2"/>
</dbReference>
<keyword evidence="7 12" id="KW-0067">ATP-binding</keyword>
<evidence type="ECO:0000313" key="16">
    <source>
        <dbReference type="Proteomes" id="UP000256970"/>
    </source>
</evidence>
<dbReference type="FunFam" id="1.10.730.10:FF:000004">
    <property type="entry name" value="Isoleucyl-tRNA synthetase, cytoplasmic"/>
    <property type="match status" value="1"/>
</dbReference>
<evidence type="ECO:0000256" key="9">
    <source>
        <dbReference type="ARBA" id="ARBA00023146"/>
    </source>
</evidence>
<dbReference type="Proteomes" id="UP000256970">
    <property type="component" value="Unassembled WGS sequence"/>
</dbReference>
<dbReference type="Pfam" id="PF00133">
    <property type="entry name" value="tRNA-synt_1"/>
    <property type="match status" value="1"/>
</dbReference>
<dbReference type="GO" id="GO:0000049">
    <property type="term" value="F:tRNA binding"/>
    <property type="evidence" value="ECO:0007669"/>
    <property type="project" value="InterPro"/>
</dbReference>
<dbReference type="Gene3D" id="3.90.740.10">
    <property type="entry name" value="Valyl/Leucyl/Isoleucyl-tRNA synthetase, editing domain"/>
    <property type="match status" value="1"/>
</dbReference>
<keyword evidence="9 12" id="KW-0030">Aminoacyl-tRNA synthetase</keyword>
<proteinExistence type="inferred from homology"/>
<dbReference type="EC" id="6.1.1.5" evidence="3"/>
<dbReference type="PROSITE" id="PS00178">
    <property type="entry name" value="AA_TRNA_LIGASE_I"/>
    <property type="match status" value="1"/>
</dbReference>
<dbReference type="Gene3D" id="1.10.730.10">
    <property type="entry name" value="Isoleucyl-tRNA Synthetase, Domain 1"/>
    <property type="match status" value="1"/>
</dbReference>
<evidence type="ECO:0000256" key="1">
    <source>
        <dbReference type="ARBA" id="ARBA00004496"/>
    </source>
</evidence>
<accession>A0A383VML9</accession>
<evidence type="ECO:0000256" key="3">
    <source>
        <dbReference type="ARBA" id="ARBA00013165"/>
    </source>
</evidence>
<dbReference type="InterPro" id="IPR033709">
    <property type="entry name" value="Anticodon_Ile_ABEc"/>
</dbReference>
<sequence length="1166" mass="127878">MEEVVEGKDYSFPAEEEKILALWDSLDAFKEQLRRSEGKPEYIFYDGPPFATGLPHYGHILAGTLKDIVTRYACSTGRHVSRRFGWDCHGLPVEYEIDKKLGIKSRDDVLAMGIDKYNEECRSIVMRYSKEWEVTVRRLGRWIDFENDYKTLDPSFMESVWWVFKQLHEKGLVYRGFKVMPFSTACSTSLSNFEAGLNYKDVDDPAVMVAFPIKAAGGAAAGAVIEGSQLVAWTTTPWTLPSNLALCVHPELTYVQVKDPAKGTVYIVAEARLAALPGAVPKAKKGGDKKKGKEGEAAAAAVPAGFELLAKFQGAELVGAAYEPLFPYFADHTTAFRVVADGYVTDDSGTGVVHQAPAFGEDDYRVCLANGVIAKGEGLPCPIDLNGRFTAEVTDFAGKYVKDADKEIIANIKAAGRLVDHASLNHSYPFCWRSDTPLIYRAVPSWFVKVEAIKERLLANNEVTYWVPSYVKEKRFHNWLEGAHDWAISRSRFWGTPIPIWASEDGEEIRVIGSIQELEEIAGRKVDDLHRHFIDDITIPSSRGKGLLRRIDDVFDCWFESGSMPYGQLHYPFENKELFEANFPADFVAEGLDQTRGWFYTLMVLSTALFDKPAFKNLVCNGLVLAADGKKMSKRLKNYPDPTEVIDKYGADALRLYLINSPVVRAETLRFREEGVFGVVKDVFLPWYNAYRFLVQNVCRWELETGEIFNPGTTLDAGLNALAAAADSSEQQAAGGAVLDRWIAAAVRSLTAYVRAEMEGYRLYTVVPRLVAFIDQLTNIYVRYNRKRLKGGKGRCDCLSALTTLFHVLLTVTKVMAPFTPFICETMYRNLRAGLVAAQQQQQQQGGAAAAAAAEVPESVHWCDMPAVEQEREGDGRIQASVGRMQAVIEAGRVIREKHNRPLKQPLRRVVVVHPDPDFLADITGELAQYVTSELNVLALETCADPLAYAELSAVPDWQGLGKRLGKDMGKVAAAVKGLTMDDVLAFEKSGSIELAGYTLAEGDIKVVRSFKPPAGVAPGEVDAAGDGEVLVVLDLAQQDDLVEQGLARELVNRYQKLRKKAGLTVTDVVELYYAPAAAAADGGSVPALLTKIIVGQASYLSEAFGQPLQALAAKPDSSVVIAQELQSIGGDENGASFVAVLATAPGSSAAAAAAAAGSVQQMNLQ</sequence>
<dbReference type="SUPFAM" id="SSF47323">
    <property type="entry name" value="Anticodon-binding domain of a subclass of class I aminoacyl-tRNA synthetases"/>
    <property type="match status" value="1"/>
</dbReference>
<evidence type="ECO:0000256" key="8">
    <source>
        <dbReference type="ARBA" id="ARBA00022917"/>
    </source>
</evidence>
<keyword evidence="5 12" id="KW-0436">Ligase</keyword>
<dbReference type="PRINTS" id="PR00984">
    <property type="entry name" value="TRNASYNTHILE"/>
</dbReference>
<comment type="catalytic activity">
    <reaction evidence="11">
        <text>tRNA(Ile) + L-isoleucine + ATP = L-isoleucyl-tRNA(Ile) + AMP + diphosphate</text>
        <dbReference type="Rhea" id="RHEA:11060"/>
        <dbReference type="Rhea" id="RHEA-COMP:9666"/>
        <dbReference type="Rhea" id="RHEA-COMP:9695"/>
        <dbReference type="ChEBI" id="CHEBI:30616"/>
        <dbReference type="ChEBI" id="CHEBI:33019"/>
        <dbReference type="ChEBI" id="CHEBI:58045"/>
        <dbReference type="ChEBI" id="CHEBI:78442"/>
        <dbReference type="ChEBI" id="CHEBI:78528"/>
        <dbReference type="ChEBI" id="CHEBI:456215"/>
        <dbReference type="EC" id="6.1.1.5"/>
    </reaction>
</comment>
<dbReference type="CDD" id="cd00818">
    <property type="entry name" value="IleRS_core"/>
    <property type="match status" value="1"/>
</dbReference>
<dbReference type="PANTHER" id="PTHR42780">
    <property type="entry name" value="SOLEUCYL-TRNA SYNTHETASE"/>
    <property type="match status" value="1"/>
</dbReference>
<dbReference type="InterPro" id="IPR002301">
    <property type="entry name" value="Ile-tRNA-ligase"/>
</dbReference>
<dbReference type="STRING" id="3088.A0A383VML9"/>
<dbReference type="GO" id="GO:0006428">
    <property type="term" value="P:isoleucyl-tRNA aminoacylation"/>
    <property type="evidence" value="ECO:0007669"/>
    <property type="project" value="InterPro"/>
</dbReference>
<evidence type="ECO:0000256" key="11">
    <source>
        <dbReference type="ARBA" id="ARBA00048359"/>
    </source>
</evidence>
<dbReference type="InterPro" id="IPR009008">
    <property type="entry name" value="Val/Leu/Ile-tRNA-synth_edit"/>
</dbReference>
<comment type="subcellular location">
    <subcellularLocation>
        <location evidence="1">Cytoplasm</location>
    </subcellularLocation>
</comment>
<dbReference type="PANTHER" id="PTHR42780:SF1">
    <property type="entry name" value="ISOLEUCINE--TRNA LIGASE, CYTOPLASMIC"/>
    <property type="match status" value="1"/>
</dbReference>
<feature type="domain" description="Aminoacyl-tRNA synthetase class Ia" evidence="13">
    <location>
        <begin position="19"/>
        <end position="669"/>
    </location>
</feature>